<sequence>MSQEQDREAEENTRTAQPAAEGPGRGRARAGRRWAGSLPLALCVALGAIAGLGGYTFVYAKGASYLQDEPSACANCHIMNEQFAGWQRSSHRAVAGCNDCHAPHTLLGKYVTKATNGFWHSFAFTTGRFPDPIRINPGNLRVTEETCRSCHGDIVHAIDGEHRGAPRLSCVRCHESVGHLH</sequence>
<protein>
    <recommendedName>
        <fullName evidence="14">NapC/NirT cytochrome c N-terminal domain-containing protein</fullName>
    </recommendedName>
</protein>
<accession>A0A4P2PVQ6</accession>
<dbReference type="InterPro" id="IPR038266">
    <property type="entry name" value="NapC/NirT_cytc_sf"/>
</dbReference>
<feature type="region of interest" description="Disordered" evidence="12">
    <location>
        <begin position="1"/>
        <end position="30"/>
    </location>
</feature>
<dbReference type="Gene3D" id="1.10.3820.10">
    <property type="entry name" value="Di-heme elbow motif domain"/>
    <property type="match status" value="1"/>
</dbReference>
<dbReference type="NCBIfam" id="TIGR03153">
    <property type="entry name" value="cytochr_NrfH"/>
    <property type="match status" value="1"/>
</dbReference>
<dbReference type="Proteomes" id="UP000295781">
    <property type="component" value="Chromosome"/>
</dbReference>
<keyword evidence="6 13" id="KW-0812">Transmembrane</keyword>
<evidence type="ECO:0000256" key="2">
    <source>
        <dbReference type="ARBA" id="ARBA00007395"/>
    </source>
</evidence>
<keyword evidence="8" id="KW-0249">Electron transport</keyword>
<keyword evidence="5" id="KW-0349">Heme</keyword>
<dbReference type="PANTHER" id="PTHR30333:SF1">
    <property type="entry name" value="CYTOCHROME C-TYPE PROTEIN NAPC"/>
    <property type="match status" value="1"/>
</dbReference>
<evidence type="ECO:0000256" key="6">
    <source>
        <dbReference type="ARBA" id="ARBA00022692"/>
    </source>
</evidence>
<evidence type="ECO:0000256" key="8">
    <source>
        <dbReference type="ARBA" id="ARBA00022982"/>
    </source>
</evidence>
<feature type="transmembrane region" description="Helical" evidence="13">
    <location>
        <begin position="34"/>
        <end position="58"/>
    </location>
</feature>
<keyword evidence="11 13" id="KW-0472">Membrane</keyword>
<dbReference type="InterPro" id="IPR036280">
    <property type="entry name" value="Multihaem_cyt_sf"/>
</dbReference>
<dbReference type="EMBL" id="CP012670">
    <property type="protein sequence ID" value="AUX20837.1"/>
    <property type="molecule type" value="Genomic_DNA"/>
</dbReference>
<evidence type="ECO:0000313" key="16">
    <source>
        <dbReference type="Proteomes" id="UP000295781"/>
    </source>
</evidence>
<dbReference type="GO" id="GO:0009061">
    <property type="term" value="P:anaerobic respiration"/>
    <property type="evidence" value="ECO:0007669"/>
    <property type="project" value="TreeGrafter"/>
</dbReference>
<comment type="similarity">
    <text evidence="2">Belongs to the NapC/NirT/NrfH family.</text>
</comment>
<evidence type="ECO:0000256" key="5">
    <source>
        <dbReference type="ARBA" id="ARBA00022617"/>
    </source>
</evidence>
<keyword evidence="9 13" id="KW-1133">Transmembrane helix</keyword>
<dbReference type="Pfam" id="PF03264">
    <property type="entry name" value="Cytochrom_NNT"/>
    <property type="match status" value="1"/>
</dbReference>
<evidence type="ECO:0000256" key="1">
    <source>
        <dbReference type="ARBA" id="ARBA00004236"/>
    </source>
</evidence>
<organism evidence="15 16">
    <name type="scientific">Sorangium cellulosum</name>
    <name type="common">Polyangium cellulosum</name>
    <dbReference type="NCBI Taxonomy" id="56"/>
    <lineage>
        <taxon>Bacteria</taxon>
        <taxon>Pseudomonadati</taxon>
        <taxon>Myxococcota</taxon>
        <taxon>Polyangia</taxon>
        <taxon>Polyangiales</taxon>
        <taxon>Polyangiaceae</taxon>
        <taxon>Sorangium</taxon>
    </lineage>
</organism>
<reference evidence="15 16" key="1">
    <citation type="submission" date="2015-09" db="EMBL/GenBank/DDBJ databases">
        <title>Sorangium comparison.</title>
        <authorList>
            <person name="Zaburannyi N."/>
            <person name="Bunk B."/>
            <person name="Overmann J."/>
            <person name="Mueller R."/>
        </authorList>
    </citation>
    <scope>NUCLEOTIDE SEQUENCE [LARGE SCALE GENOMIC DNA]</scope>
    <source>
        <strain evidence="15 16">So ceGT47</strain>
    </source>
</reference>
<dbReference type="AlphaFoldDB" id="A0A4P2PVQ6"/>
<dbReference type="GO" id="GO:0005886">
    <property type="term" value="C:plasma membrane"/>
    <property type="evidence" value="ECO:0007669"/>
    <property type="project" value="UniProtKB-SubCell"/>
</dbReference>
<evidence type="ECO:0000256" key="4">
    <source>
        <dbReference type="ARBA" id="ARBA00022475"/>
    </source>
</evidence>
<dbReference type="GO" id="GO:0046872">
    <property type="term" value="F:metal ion binding"/>
    <property type="evidence" value="ECO:0007669"/>
    <property type="project" value="UniProtKB-KW"/>
</dbReference>
<dbReference type="GO" id="GO:0022900">
    <property type="term" value="P:electron transport chain"/>
    <property type="evidence" value="ECO:0007669"/>
    <property type="project" value="InterPro"/>
</dbReference>
<dbReference type="GO" id="GO:0009055">
    <property type="term" value="F:electron transfer activity"/>
    <property type="evidence" value="ECO:0007669"/>
    <property type="project" value="TreeGrafter"/>
</dbReference>
<evidence type="ECO:0000256" key="9">
    <source>
        <dbReference type="ARBA" id="ARBA00022989"/>
    </source>
</evidence>
<evidence type="ECO:0000256" key="13">
    <source>
        <dbReference type="SAM" id="Phobius"/>
    </source>
</evidence>
<evidence type="ECO:0000313" key="15">
    <source>
        <dbReference type="EMBL" id="AUX20837.1"/>
    </source>
</evidence>
<keyword evidence="10" id="KW-0408">Iron</keyword>
<evidence type="ECO:0000259" key="14">
    <source>
        <dbReference type="Pfam" id="PF03264"/>
    </source>
</evidence>
<evidence type="ECO:0000256" key="10">
    <source>
        <dbReference type="ARBA" id="ARBA00023004"/>
    </source>
</evidence>
<dbReference type="InterPro" id="IPR017571">
    <property type="entry name" value="NrfH"/>
</dbReference>
<keyword evidence="4" id="KW-1003">Cell membrane</keyword>
<evidence type="ECO:0000256" key="12">
    <source>
        <dbReference type="SAM" id="MobiDB-lite"/>
    </source>
</evidence>
<proteinExistence type="inferred from homology"/>
<dbReference type="SUPFAM" id="SSF48695">
    <property type="entry name" value="Multiheme cytochromes"/>
    <property type="match status" value="1"/>
</dbReference>
<keyword evidence="3" id="KW-0813">Transport</keyword>
<dbReference type="RefSeq" id="WP_129346245.1">
    <property type="nucleotide sequence ID" value="NZ_CP012670.1"/>
</dbReference>
<feature type="compositionally biased region" description="Basic and acidic residues" evidence="12">
    <location>
        <begin position="1"/>
        <end position="13"/>
    </location>
</feature>
<feature type="domain" description="NapC/NirT cytochrome c N-terminal" evidence="14">
    <location>
        <begin position="42"/>
        <end position="179"/>
    </location>
</feature>
<dbReference type="InterPro" id="IPR051174">
    <property type="entry name" value="Cytochrome_c-type_ET"/>
</dbReference>
<dbReference type="InterPro" id="IPR005126">
    <property type="entry name" value="NapC/NirT_cyt_c_N"/>
</dbReference>
<evidence type="ECO:0000256" key="7">
    <source>
        <dbReference type="ARBA" id="ARBA00022723"/>
    </source>
</evidence>
<keyword evidence="7" id="KW-0479">Metal-binding</keyword>
<dbReference type="OrthoDB" id="9782159at2"/>
<name>A0A4P2PVQ6_SORCE</name>
<gene>
    <name evidence="15" type="ORF">SOCEGT47_013130</name>
</gene>
<evidence type="ECO:0000256" key="3">
    <source>
        <dbReference type="ARBA" id="ARBA00022448"/>
    </source>
</evidence>
<evidence type="ECO:0000256" key="11">
    <source>
        <dbReference type="ARBA" id="ARBA00023136"/>
    </source>
</evidence>
<comment type="subcellular location">
    <subcellularLocation>
        <location evidence="1">Cell membrane</location>
    </subcellularLocation>
</comment>
<dbReference type="PANTHER" id="PTHR30333">
    <property type="entry name" value="CYTOCHROME C-TYPE PROTEIN"/>
    <property type="match status" value="1"/>
</dbReference>